<evidence type="ECO:0000313" key="4">
    <source>
        <dbReference type="EMBL" id="HHW33972.1"/>
    </source>
</evidence>
<dbReference type="PROSITE" id="PS01124">
    <property type="entry name" value="HTH_ARAC_FAMILY_2"/>
    <property type="match status" value="1"/>
</dbReference>
<dbReference type="EMBL" id="DULP01000109">
    <property type="protein sequence ID" value="HHW33972.1"/>
    <property type="molecule type" value="Genomic_DNA"/>
</dbReference>
<dbReference type="Gene3D" id="1.10.10.60">
    <property type="entry name" value="Homeodomain-like"/>
    <property type="match status" value="1"/>
</dbReference>
<evidence type="ECO:0000313" key="5">
    <source>
        <dbReference type="Proteomes" id="UP000580830"/>
    </source>
</evidence>
<name>A0A832PN21_9RHOB</name>
<organism evidence="4 5">
    <name type="scientific">Paracoccus solventivorans</name>
    <dbReference type="NCBI Taxonomy" id="53463"/>
    <lineage>
        <taxon>Bacteria</taxon>
        <taxon>Pseudomonadati</taxon>
        <taxon>Pseudomonadota</taxon>
        <taxon>Alphaproteobacteria</taxon>
        <taxon>Rhodobacterales</taxon>
        <taxon>Paracoccaceae</taxon>
        <taxon>Paracoccus</taxon>
    </lineage>
</organism>
<dbReference type="InterPro" id="IPR009057">
    <property type="entry name" value="Homeodomain-like_sf"/>
</dbReference>
<evidence type="ECO:0000256" key="1">
    <source>
        <dbReference type="ARBA" id="ARBA00023015"/>
    </source>
</evidence>
<proteinExistence type="predicted"/>
<dbReference type="SMART" id="SM00342">
    <property type="entry name" value="HTH_ARAC"/>
    <property type="match status" value="1"/>
</dbReference>
<accession>A0A832PN21</accession>
<feature type="domain" description="HTH araC/xylS-type" evidence="3">
    <location>
        <begin position="179"/>
        <end position="276"/>
    </location>
</feature>
<comment type="caution">
    <text evidence="4">The sequence shown here is derived from an EMBL/GenBank/DDBJ whole genome shotgun (WGS) entry which is preliminary data.</text>
</comment>
<dbReference type="PANTHER" id="PTHR43436">
    <property type="entry name" value="ARAC-FAMILY TRANSCRIPTIONAL REGULATOR"/>
    <property type="match status" value="1"/>
</dbReference>
<dbReference type="InterPro" id="IPR018060">
    <property type="entry name" value="HTH_AraC"/>
</dbReference>
<evidence type="ECO:0000259" key="3">
    <source>
        <dbReference type="PROSITE" id="PS01124"/>
    </source>
</evidence>
<sequence>MFTNFSTPLTFRKPADDHASQLLWEGGESMSVKPLIVIGKDRVCHVCQLGSRLDERVIGALVIYLGLEHDVTVHRDTGTQTGRIVAVEPYARHRIVSGRQHVCTILVEPESVTDTSLNALRSELNHPATGAEVFGDLLDFIHDAGRNPATMEKTLRGLSFDRLIFDGELEKRPVDQRISQITELLDRETDGLIGADYCGRQISLTASRFRRLFRETTGVQFRNYRMWRRARSYLHLVKEQISLTQTALELGYPDSTHFSHSIRHTYGLPPRQMKTHMEPSIFFLMDAV</sequence>
<gene>
    <name evidence="4" type="ORF">GXX24_07515</name>
</gene>
<reference evidence="4 5" key="1">
    <citation type="journal article" date="2020" name="Biotechnol. Biofuels">
        <title>New insights from the biogas microbiome by comprehensive genome-resolved metagenomics of nearly 1600 species originating from multiple anaerobic digesters.</title>
        <authorList>
            <person name="Campanaro S."/>
            <person name="Treu L."/>
            <person name="Rodriguez-R L.M."/>
            <person name="Kovalovszki A."/>
            <person name="Ziels R.M."/>
            <person name="Maus I."/>
            <person name="Zhu X."/>
            <person name="Kougias P.G."/>
            <person name="Basile A."/>
            <person name="Luo G."/>
            <person name="Schluter A."/>
            <person name="Konstantinidis K.T."/>
            <person name="Angelidaki I."/>
        </authorList>
    </citation>
    <scope>NUCLEOTIDE SEQUENCE [LARGE SCALE GENOMIC DNA]</scope>
    <source>
        <strain evidence="4">AS04akNAM_125</strain>
    </source>
</reference>
<keyword evidence="1" id="KW-0805">Transcription regulation</keyword>
<protein>
    <submittedName>
        <fullName evidence="4">Helix-turn-helix domain-containing protein</fullName>
    </submittedName>
</protein>
<dbReference type="Proteomes" id="UP000580830">
    <property type="component" value="Unassembled WGS sequence"/>
</dbReference>
<evidence type="ECO:0000256" key="2">
    <source>
        <dbReference type="ARBA" id="ARBA00023163"/>
    </source>
</evidence>
<dbReference type="SUPFAM" id="SSF46689">
    <property type="entry name" value="Homeodomain-like"/>
    <property type="match status" value="1"/>
</dbReference>
<dbReference type="GO" id="GO:0003700">
    <property type="term" value="F:DNA-binding transcription factor activity"/>
    <property type="evidence" value="ECO:0007669"/>
    <property type="project" value="InterPro"/>
</dbReference>
<dbReference type="PANTHER" id="PTHR43436:SF1">
    <property type="entry name" value="TRANSCRIPTIONAL REGULATORY PROTEIN"/>
    <property type="match status" value="1"/>
</dbReference>
<dbReference type="Pfam" id="PF12833">
    <property type="entry name" value="HTH_18"/>
    <property type="match status" value="1"/>
</dbReference>
<keyword evidence="2" id="KW-0804">Transcription</keyword>
<dbReference type="GO" id="GO:0043565">
    <property type="term" value="F:sequence-specific DNA binding"/>
    <property type="evidence" value="ECO:0007669"/>
    <property type="project" value="InterPro"/>
</dbReference>
<dbReference type="AlphaFoldDB" id="A0A832PN21"/>